<dbReference type="Pfam" id="PF08387">
    <property type="entry name" value="FBD"/>
    <property type="match status" value="1"/>
</dbReference>
<organism evidence="2 3">
    <name type="scientific">Leersia perrieri</name>
    <dbReference type="NCBI Taxonomy" id="77586"/>
    <lineage>
        <taxon>Eukaryota</taxon>
        <taxon>Viridiplantae</taxon>
        <taxon>Streptophyta</taxon>
        <taxon>Embryophyta</taxon>
        <taxon>Tracheophyta</taxon>
        <taxon>Spermatophyta</taxon>
        <taxon>Magnoliopsida</taxon>
        <taxon>Liliopsida</taxon>
        <taxon>Poales</taxon>
        <taxon>Poaceae</taxon>
        <taxon>BOP clade</taxon>
        <taxon>Oryzoideae</taxon>
        <taxon>Oryzeae</taxon>
        <taxon>Oryzinae</taxon>
        <taxon>Leersia</taxon>
    </lineage>
</organism>
<keyword evidence="3" id="KW-1185">Reference proteome</keyword>
<proteinExistence type="predicted"/>
<dbReference type="Gramene" id="LPERR01G18410.1">
    <property type="protein sequence ID" value="LPERR01G18410.1"/>
    <property type="gene ID" value="LPERR01G18410"/>
</dbReference>
<evidence type="ECO:0000259" key="1">
    <source>
        <dbReference type="SMART" id="SM00579"/>
    </source>
</evidence>
<dbReference type="EnsemblPlants" id="LPERR01G18410.1">
    <property type="protein sequence ID" value="LPERR01G18410.1"/>
    <property type="gene ID" value="LPERR01G18410"/>
</dbReference>
<dbReference type="STRING" id="77586.A0A0D9V2J8"/>
<feature type="domain" description="FBD" evidence="1">
    <location>
        <begin position="140"/>
        <end position="216"/>
    </location>
</feature>
<accession>A0A0D9V2J8</accession>
<dbReference type="HOGENOM" id="CLU_023151_3_0_1"/>
<dbReference type="InterPro" id="IPR055411">
    <property type="entry name" value="LRR_FXL15/At3g58940/PEG3-like"/>
</dbReference>
<reference evidence="2 3" key="1">
    <citation type="submission" date="2012-08" db="EMBL/GenBank/DDBJ databases">
        <title>Oryza genome evolution.</title>
        <authorList>
            <person name="Wing R.A."/>
        </authorList>
    </citation>
    <scope>NUCLEOTIDE SEQUENCE</scope>
</reference>
<reference evidence="2" key="3">
    <citation type="submission" date="2015-04" db="UniProtKB">
        <authorList>
            <consortium name="EnsemblPlants"/>
        </authorList>
    </citation>
    <scope>IDENTIFICATION</scope>
</reference>
<evidence type="ECO:0000313" key="2">
    <source>
        <dbReference type="EnsemblPlants" id="LPERR01G18410.1"/>
    </source>
</evidence>
<dbReference type="AlphaFoldDB" id="A0A0D9V2J8"/>
<reference evidence="3" key="2">
    <citation type="submission" date="2013-12" db="EMBL/GenBank/DDBJ databases">
        <authorList>
            <person name="Yu Y."/>
            <person name="Lee S."/>
            <person name="de Baynast K."/>
            <person name="Wissotski M."/>
            <person name="Liu L."/>
            <person name="Talag J."/>
            <person name="Goicoechea J."/>
            <person name="Angelova A."/>
            <person name="Jetty R."/>
            <person name="Kudrna D."/>
            <person name="Golser W."/>
            <person name="Rivera L."/>
            <person name="Zhang J."/>
            <person name="Wing R."/>
        </authorList>
    </citation>
    <scope>NUCLEOTIDE SEQUENCE</scope>
</reference>
<sequence>MSVAEELDVVVAPRLERLVLWNEFPYPRRVSHDFRMRVKIGYTPELKMLGYLELGIHVLVIANTVIEDGAKPSHRTMVPTVKVLALKVRFGVRQEAKMLLTFLRCFPRVETLHIMSAESDEPTGKLNSKFMFCQDVVPIECLKSHIKKVVFKNFRGEGSELAFLRFVLERAQLLQTLVVVLADEGGDHASQEEVGNRLKPLIYSTRRASRCTNFVIFVHSGGSAWNFRTASDLSRSDPFDC</sequence>
<dbReference type="InterPro" id="IPR006566">
    <property type="entry name" value="FBD"/>
</dbReference>
<dbReference type="SMART" id="SM00579">
    <property type="entry name" value="FBD"/>
    <property type="match status" value="1"/>
</dbReference>
<evidence type="ECO:0000313" key="3">
    <source>
        <dbReference type="Proteomes" id="UP000032180"/>
    </source>
</evidence>
<protein>
    <recommendedName>
        <fullName evidence="1">FBD domain-containing protein</fullName>
    </recommendedName>
</protein>
<dbReference type="eggNOG" id="ENOG502R3XN">
    <property type="taxonomic scope" value="Eukaryota"/>
</dbReference>
<dbReference type="InterPro" id="IPR055302">
    <property type="entry name" value="F-box_dom-containing"/>
</dbReference>
<dbReference type="PANTHER" id="PTHR32141">
    <property type="match status" value="1"/>
</dbReference>
<dbReference type="Pfam" id="PF24758">
    <property type="entry name" value="LRR_At5g56370"/>
    <property type="match status" value="1"/>
</dbReference>
<dbReference type="Proteomes" id="UP000032180">
    <property type="component" value="Chromosome 1"/>
</dbReference>
<name>A0A0D9V2J8_9ORYZ</name>
<dbReference type="PANTHER" id="PTHR32141:SF116">
    <property type="entry name" value="FBD DOMAIN-CONTAINING PROTEIN"/>
    <property type="match status" value="1"/>
</dbReference>